<organism evidence="7 8">
    <name type="scientific">Coprobacter fastidiosus</name>
    <dbReference type="NCBI Taxonomy" id="1099853"/>
    <lineage>
        <taxon>Bacteria</taxon>
        <taxon>Pseudomonadati</taxon>
        <taxon>Bacteroidota</taxon>
        <taxon>Bacteroidia</taxon>
        <taxon>Bacteroidales</taxon>
        <taxon>Barnesiellaceae</taxon>
        <taxon>Coprobacter</taxon>
    </lineage>
</organism>
<reference evidence="7 8" key="1">
    <citation type="journal article" date="2018" name="Nat. Biotechnol.">
        <title>A standardized bacterial taxonomy based on genome phylogeny substantially revises the tree of life.</title>
        <authorList>
            <person name="Parks D.H."/>
            <person name="Chuvochina M."/>
            <person name="Waite D.W."/>
            <person name="Rinke C."/>
            <person name="Skarshewski A."/>
            <person name="Chaumeil P.A."/>
            <person name="Hugenholtz P."/>
        </authorList>
    </citation>
    <scope>NUCLEOTIDE SEQUENCE [LARGE SCALE GENOMIC DNA]</scope>
    <source>
        <strain evidence="7">UBA11482</strain>
    </source>
</reference>
<proteinExistence type="predicted"/>
<feature type="domain" description="LamG-like jellyroll fold" evidence="6">
    <location>
        <begin position="2325"/>
        <end position="2470"/>
    </location>
</feature>
<keyword evidence="4" id="KW-0106">Calcium</keyword>
<dbReference type="GO" id="GO:0046872">
    <property type="term" value="F:metal ion binding"/>
    <property type="evidence" value="ECO:0007669"/>
    <property type="project" value="UniProtKB-KW"/>
</dbReference>
<evidence type="ECO:0000256" key="3">
    <source>
        <dbReference type="ARBA" id="ARBA00022729"/>
    </source>
</evidence>
<evidence type="ECO:0000256" key="2">
    <source>
        <dbReference type="ARBA" id="ARBA00022723"/>
    </source>
</evidence>
<evidence type="ECO:0000313" key="8">
    <source>
        <dbReference type="Proteomes" id="UP000262954"/>
    </source>
</evidence>
<evidence type="ECO:0000259" key="6">
    <source>
        <dbReference type="SMART" id="SM00560"/>
    </source>
</evidence>
<dbReference type="GO" id="GO:0005975">
    <property type="term" value="P:carbohydrate metabolic process"/>
    <property type="evidence" value="ECO:0007669"/>
    <property type="project" value="UniProtKB-ARBA"/>
</dbReference>
<comment type="cofactor">
    <cofactor evidence="1">
        <name>Ca(2+)</name>
        <dbReference type="ChEBI" id="CHEBI:29108"/>
    </cofactor>
</comment>
<dbReference type="Proteomes" id="UP000262954">
    <property type="component" value="Unassembled WGS sequence"/>
</dbReference>
<dbReference type="SUPFAM" id="SSF49899">
    <property type="entry name" value="Concanavalin A-like lectins/glucanases"/>
    <property type="match status" value="3"/>
</dbReference>
<dbReference type="GO" id="GO:0004553">
    <property type="term" value="F:hydrolase activity, hydrolyzing O-glycosyl compounds"/>
    <property type="evidence" value="ECO:0007669"/>
    <property type="project" value="UniProtKB-ARBA"/>
</dbReference>
<gene>
    <name evidence="7" type="ORF">DDY73_06875</name>
</gene>
<protein>
    <recommendedName>
        <fullName evidence="6">LamG-like jellyroll fold domain-containing protein</fullName>
    </recommendedName>
</protein>
<dbReference type="InterPro" id="IPR013320">
    <property type="entry name" value="ConA-like_dom_sf"/>
</dbReference>
<dbReference type="NCBIfam" id="TIGR04183">
    <property type="entry name" value="Por_Secre_tail"/>
    <property type="match status" value="1"/>
</dbReference>
<comment type="caution">
    <text evidence="7">The sequence shown here is derived from an EMBL/GenBank/DDBJ whole genome shotgun (WGS) entry which is preliminary data.</text>
</comment>
<dbReference type="PANTHER" id="PTHR19277">
    <property type="entry name" value="PENTRAXIN"/>
    <property type="match status" value="1"/>
</dbReference>
<sequence>MSIYLSKMKKKPDSICDFRSCPVGKILILVALFLNFGIQYVSAKHNWPNEVGSGITTSWHPDGGYIYLKIPVWDDDGSDILTYNAGFSPNAGWLDLQLGTSTYRIYCDGGNGKGNDPKFTRSNGDERADMVGTPKSGDVRYIEIRWYIKNSQLNREVSMSFNGSWWNDGATADQDINGYTTKVTTTAEMPKLTLSSPKFSQDNNKRVPQVSMKWNRSGGTGNIQGKGNINLRKDSSTGEIIASQSASSSSGTFTLNASDIDLSKENKYVITQDFSVNNISLSSTSNTVTLDAYPQASKMEASFDESSRQINVTWSVPGTASSNYVKDNFILEYTYTLNGKPVETSKVSVPYEFGKTSYSYAVDVPENTTGYYTFFLIREETKDKEAWNNVYGKRIEKLEVNTIHLTVTEAHAVLLENGKALIYWSTSGQNWSNGSKFVLTRQNITLTTGEDIEMPKSEVFNKPLESEFTSPEEYARYQELFAGDDQGAYIDDMLQLCSEYRYKLQIKPNTNTYSPLSAVYTPETFIPRDQGDLKSEMSASKGYFTDRVEISWSTEGPAFDNFSVRRRIYDPNAEDNKSFDQIASIPGAATQSYYSVEDKNCVPGVIYEYKVVGLSKCANETIESLTQPQTIGFRSPTGQIIGRVTFEDGQAVEGVDVQISSREDIGGQSVRFKGTDGSYLETDNILAQTGLPYSIQAYVKPDMDNANGIILKKGNYEVGLESGIPYFKVENGGLSAKVAGNEKLSTTRFSHISAVYRQAEAGDTLSLYIYRANAAGVDTLLAYKQKVSLSSVMVQEGKAEIGKDFAGYIDEVRVWDAALTQEDIAGNYNRLLAGNEDNLQAYWRFNESVVSEFYDLSYLGTKYNENHGKIHDAQLDGDVVPEPEQLSFRGVTDKSGNYRIIGIPYSGDGTEYTLTPYYGTHQFSPGEKTIVIGQSSSMFNIDFTDQSSFDLSGIVYYNNSTIPVEGVMFYIDGKVASKSNGEIITSDEKGIFEIQVPVGQHEVKATKQNHTFVNEGKLQNSYGADLDYQDNMANVRFWDDTRVRVIGRIAGGAVQDTIPLGHSLSKNNLGEKVSLQLKLNDDSKGKIYYYKDENTGEERTEEEVTMTHFHPEHKNAVKSDASFITITPDPETGEFVADLIPEQYKISNISVTGYSGLSDANVLDLTNAFNEEKVIYTSEPEDGGVVSENTVKYNKSYKYIHRVQPTLTISQVNGQGKTQFGSADYKMMNLAGGTDLISLYDEDTKTYLMGKPVFEKGKTYKIKIDAYEEYPFYKEPQGGGEPEISDYDRVPVCEGSVSITNGFAGKTNELYTLDENGSVTVAYQTVEPNLSNITKKIEASFDFNSNTIVATPVEGYHIGGVMAGGKDFVTQGPTEAVLVLRDPPGSLSYAYAEEGLTISNSSTVTSGTASNVDMQDDVLLGLELTTSVGVGVETETKTESENSVGVIVSSQADDSKSNTKIETTTLSTHFQTSDDPLYVGRNGDLIVANSTNISYGIENLLSIRPVGPNSGDPIVETGDYCISSKQALSVGKSFGTLLVYPQIFIEQSLLPRIINLRDNILLDKGTTDEYAKTLANQNNEPVYISKIDRESEDFGKSNSDVSTFDGDSYRVIFPDNYDETTARDTIAALNTSIDSWIKILADNEEKKIKAVSYKNFSFQAGAGVEYSEEFVLSEEETKTATFTVGAGLATELGMKVNGFGFRMTLNETVETTSGSEEGSSEEQMKKIGFVLAEEGDDDYISVDIRKEQGASSGTNFVYYTQGGATACPYEGEETTRYYEPGRHKLSEGTLRIEVPKIDAEVTTISNVPSDKAAVFKLLLSNDSEAQEDVIYTLKMDDASNNTGAKFTIDGVPLSTGRDFVVPYGDILEKTLEVRMGDAYDYEGLNLILASQCQYDPTDFLDDIADTVSLSVHFIPASTEVNIKSPGSNWVLNLNSPQLSDGTYYLPITVDGFDVNFRNFHHIAVQSKPSSSSDSDWQNIMTFYADETLFEEAQESDKAMIEGSSITCNFVGTLDQNYDIRAVSYCSLGNDFVTAESQVVSGVRDLVLPKLFGTPKPASGILGIEDEIRIDFNEALAEGYFTNANFEVTAVKNGSNGDHDVSVDLNGETDYLTTEFDKNMTGKSMTMELWVKPDDLNRAGTIFTQGNTPEVFEVSFTADKRIEVQLGTEKYQSDVLNMSADQWAHVAVVYDNEAGNLKAYYNYELAINKDNVPAYNGIGKIEYGRNVNGANYFAGCMHEARFWDEAYSIADIKSRSLSILSGMESSLVAYFPMDEGKGTLITDKARGNNAIMHGNWSTPDGKAIQLDGATGMVVVNSSEIPVKDDKDFTLEFWFRTDASTKADAALVNNGKADGNERGEKGNKFFVGFENSQLIFRSNGYKEVINGSYMDQNWHHFAVSVNRSSGNAQIFMDGELKNYFRSDSVGAISGTEIYLGGCRWGDAQIPDMTYRDRFFSGQIDEFRMWNSALPQSIISRNTNKKMEGSEMGLIAYYPFEKYIVNTANVKELVYTLEDLVEGKSATTEGIVSETNERAPLKSKGPEQSIKYSFVTSGSAIIINLEEAPEVLEKTIVNVALKDVRDLNGNVDPTVYRWSAYVDRNQLRWGESEVVIDKKQYEEYEFVVPLNNIGGSVKNFTIEGLPSWLTADPMSGEIDPKGTQKITFTINEGTNVGTYEEVIYARGENNVTEPLPISVKVNGERPAWNVNPADYKYNMSVFGKMRFNTVFSTDKEDLLAAFQNGKCIGVANNSYDRDHDMWYTFLTVYNNEKQSGDIEFRMWDASTGKTYLATPTPERTITFVNDGVVGTAKDPIVFDGKEIFFQNLSLVKGWNWISFNLSNSNLPNVSAMLMNGSWTTSDVVKSRDYFDSYSRTKGWTGSLTKNGGFDNVSLFMLHSSDDQILSTDGAMIDPKTMPITVLGGRWNYIGYLPSSNITVKEALAGYDAKEGDIIKSQSQFAMYSGTGWIGNLKYMEQNKGYMLLRTASDDVAFTYPSTSGSLSNKSILRKNRRSADENVQETYVNNNYAENMSIVAISEDVESGDKILAYVDGVLRGVSDCVGVNDKQLNFISVSGESGDRDVTFELERNGDVVARAKTTFAYRSNAVIGTLDQPAVIDFSAPEDNISVYPNPFTDKLNIYVKAKADDVVEVAVYDVMGRKVMQWAKETLKSDFYHITWDGITNSDACAPGIYLVRITLNGETVVRKVEKQ</sequence>
<dbReference type="PANTHER" id="PTHR19277:SF125">
    <property type="entry name" value="B6"/>
    <property type="match status" value="1"/>
</dbReference>
<dbReference type="InterPro" id="IPR051360">
    <property type="entry name" value="Neuronal_Pentraxin_Related"/>
</dbReference>
<dbReference type="Pfam" id="PF13385">
    <property type="entry name" value="Laminin_G_3"/>
    <property type="match status" value="3"/>
</dbReference>
<evidence type="ECO:0000256" key="4">
    <source>
        <dbReference type="ARBA" id="ARBA00022837"/>
    </source>
</evidence>
<accession>A0A354M2H5</accession>
<dbReference type="SMART" id="SM00560">
    <property type="entry name" value="LamGL"/>
    <property type="match status" value="2"/>
</dbReference>
<keyword evidence="5" id="KW-1015">Disulfide bond</keyword>
<dbReference type="InterPro" id="IPR006558">
    <property type="entry name" value="LamG-like"/>
</dbReference>
<dbReference type="EMBL" id="DNWC01000090">
    <property type="protein sequence ID" value="HBJ08714.1"/>
    <property type="molecule type" value="Genomic_DNA"/>
</dbReference>
<evidence type="ECO:0000313" key="7">
    <source>
        <dbReference type="EMBL" id="HBJ08714.1"/>
    </source>
</evidence>
<dbReference type="InterPro" id="IPR026444">
    <property type="entry name" value="Secre_tail"/>
</dbReference>
<dbReference type="Gene3D" id="2.60.40.4070">
    <property type="match status" value="1"/>
</dbReference>
<name>A0A354M2H5_9BACT</name>
<dbReference type="Pfam" id="PF18962">
    <property type="entry name" value="Por_Secre_tail"/>
    <property type="match status" value="1"/>
</dbReference>
<dbReference type="Gene3D" id="2.60.120.200">
    <property type="match status" value="3"/>
</dbReference>
<evidence type="ECO:0000256" key="5">
    <source>
        <dbReference type="ARBA" id="ARBA00023157"/>
    </source>
</evidence>
<evidence type="ECO:0000256" key="1">
    <source>
        <dbReference type="ARBA" id="ARBA00001913"/>
    </source>
</evidence>
<feature type="domain" description="LamG-like jellyroll fold" evidence="6">
    <location>
        <begin position="2122"/>
        <end position="2249"/>
    </location>
</feature>
<keyword evidence="3" id="KW-0732">Signal</keyword>
<keyword evidence="2" id="KW-0479">Metal-binding</keyword>